<evidence type="ECO:0000256" key="11">
    <source>
        <dbReference type="SAM" id="MobiDB-lite"/>
    </source>
</evidence>
<keyword evidence="6 10" id="KW-0999">Mitochondrion inner membrane</keyword>
<keyword evidence="7 10" id="KW-0406">Ion transport</keyword>
<evidence type="ECO:0000256" key="5">
    <source>
        <dbReference type="ARBA" id="ARBA00022781"/>
    </source>
</evidence>
<comment type="function">
    <text evidence="10">Mitochondrial membrane ATP synthase (F(1)F(0) ATP synthase or Complex V) produces ATP from ADP in the presence of a proton gradient across the membrane which is generated by electron transport complexes of the respiratory chain. F-type ATPases consist of two structural domains, F(1) - containing the extramembraneous catalytic core, and F(0) - containing the membrane proton channel, linked together by a central stalk and a peripheral stalk. During catalysis, ATP synthesis in the catalytic domain of F(1) is coupled via a rotary mechanism of the central stalk subunits to proton translocation.</text>
</comment>
<evidence type="ECO:0000256" key="4">
    <source>
        <dbReference type="ARBA" id="ARBA00022547"/>
    </source>
</evidence>
<proteinExistence type="inferred from homology"/>
<dbReference type="GO" id="GO:0015078">
    <property type="term" value="F:proton transmembrane transporter activity"/>
    <property type="evidence" value="ECO:0007669"/>
    <property type="project" value="InterPro"/>
</dbReference>
<evidence type="ECO:0000313" key="13">
    <source>
        <dbReference type="Proteomes" id="UP000678499"/>
    </source>
</evidence>
<sequence>MATRRFTKSAVDWAALYERVPSNQKTNLAAFRNKSETYMRKLLAFPENPPKINWDMYRQSISVPAFVDAMKQQYESVKVPYPADKYTADVAAQEKEAEESTVKFIKDSNDRITIYQNELAIWDDMISLEEMTEEDFLDAFPQIAINPEKPSIWPHEPEYQPGYVDKEAADDDHH</sequence>
<evidence type="ECO:0000256" key="1">
    <source>
        <dbReference type="ARBA" id="ARBA00004273"/>
    </source>
</evidence>
<evidence type="ECO:0000256" key="7">
    <source>
        <dbReference type="ARBA" id="ARBA00023065"/>
    </source>
</evidence>
<comment type="similarity">
    <text evidence="2 10">Belongs to the ATPase d subunit family.</text>
</comment>
<dbReference type="GO" id="GO:0045259">
    <property type="term" value="C:proton-transporting ATP synthase complex"/>
    <property type="evidence" value="ECO:0007669"/>
    <property type="project" value="UniProtKB-KW"/>
</dbReference>
<evidence type="ECO:0000256" key="8">
    <source>
        <dbReference type="ARBA" id="ARBA00023128"/>
    </source>
</evidence>
<keyword evidence="8 10" id="KW-0496">Mitochondrion</keyword>
<feature type="compositionally biased region" description="Basic and acidic residues" evidence="11">
    <location>
        <begin position="164"/>
        <end position="174"/>
    </location>
</feature>
<organism evidence="12">
    <name type="scientific">Notodromas monacha</name>
    <dbReference type="NCBI Taxonomy" id="399045"/>
    <lineage>
        <taxon>Eukaryota</taxon>
        <taxon>Metazoa</taxon>
        <taxon>Ecdysozoa</taxon>
        <taxon>Arthropoda</taxon>
        <taxon>Crustacea</taxon>
        <taxon>Oligostraca</taxon>
        <taxon>Ostracoda</taxon>
        <taxon>Podocopa</taxon>
        <taxon>Podocopida</taxon>
        <taxon>Cypridocopina</taxon>
        <taxon>Cypridoidea</taxon>
        <taxon>Cyprididae</taxon>
        <taxon>Notodromas</taxon>
    </lineage>
</organism>
<dbReference type="OrthoDB" id="35799at2759"/>
<dbReference type="GO" id="GO:0005743">
    <property type="term" value="C:mitochondrial inner membrane"/>
    <property type="evidence" value="ECO:0007669"/>
    <property type="project" value="UniProtKB-SubCell"/>
</dbReference>
<keyword evidence="4" id="KW-0138">CF(0)</keyword>
<dbReference type="Gene3D" id="6.10.280.70">
    <property type="match status" value="1"/>
</dbReference>
<keyword evidence="3 10" id="KW-0813">Transport</keyword>
<evidence type="ECO:0000256" key="10">
    <source>
        <dbReference type="PIRNR" id="PIRNR005514"/>
    </source>
</evidence>
<dbReference type="InterPro" id="IPR008689">
    <property type="entry name" value="ATP_synth_F0_dsu_mt"/>
</dbReference>
<reference evidence="12" key="1">
    <citation type="submission" date="2020-11" db="EMBL/GenBank/DDBJ databases">
        <authorList>
            <person name="Tran Van P."/>
        </authorList>
    </citation>
    <scope>NUCLEOTIDE SEQUENCE</scope>
</reference>
<accession>A0A7R9GDY7</accession>
<name>A0A7R9GDY7_9CRUS</name>
<protein>
    <recommendedName>
        <fullName evidence="10">ATP synthase subunit d, mitochondrial</fullName>
    </recommendedName>
</protein>
<dbReference type="PIRSF" id="PIRSF005514">
    <property type="entry name" value="ATPase_F0_D_mt"/>
    <property type="match status" value="1"/>
</dbReference>
<keyword evidence="13" id="KW-1185">Reference proteome</keyword>
<dbReference type="PANTHER" id="PTHR12700">
    <property type="entry name" value="ATP SYNTHASE SUBUNIT D, MITOCHONDRIAL"/>
    <property type="match status" value="1"/>
</dbReference>
<evidence type="ECO:0000313" key="12">
    <source>
        <dbReference type="EMBL" id="CAD7277311.1"/>
    </source>
</evidence>
<evidence type="ECO:0000256" key="3">
    <source>
        <dbReference type="ARBA" id="ARBA00022448"/>
    </source>
</evidence>
<dbReference type="EMBL" id="CAJPEX010000867">
    <property type="protein sequence ID" value="CAG0917463.1"/>
    <property type="molecule type" value="Genomic_DNA"/>
</dbReference>
<dbReference type="SUPFAM" id="SSF161065">
    <property type="entry name" value="ATP synthase D chain-like"/>
    <property type="match status" value="1"/>
</dbReference>
<gene>
    <name evidence="12" type="ORF">NMOB1V02_LOCUS5046</name>
</gene>
<comment type="subcellular location">
    <subcellularLocation>
        <location evidence="1 10">Mitochondrion inner membrane</location>
    </subcellularLocation>
</comment>
<dbReference type="Proteomes" id="UP000678499">
    <property type="component" value="Unassembled WGS sequence"/>
</dbReference>
<dbReference type="InterPro" id="IPR036228">
    <property type="entry name" value="ATP_synth_F0_dsu_sf_mt"/>
</dbReference>
<keyword evidence="5 10" id="KW-0375">Hydrogen ion transport</keyword>
<feature type="region of interest" description="Disordered" evidence="11">
    <location>
        <begin position="147"/>
        <end position="174"/>
    </location>
</feature>
<keyword evidence="9 10" id="KW-0472">Membrane</keyword>
<dbReference type="AlphaFoldDB" id="A0A7R9GDY7"/>
<dbReference type="GO" id="GO:0015986">
    <property type="term" value="P:proton motive force-driven ATP synthesis"/>
    <property type="evidence" value="ECO:0007669"/>
    <property type="project" value="UniProtKB-UniRule"/>
</dbReference>
<dbReference type="EMBL" id="OA882904">
    <property type="protein sequence ID" value="CAD7277311.1"/>
    <property type="molecule type" value="Genomic_DNA"/>
</dbReference>
<dbReference type="Pfam" id="PF05873">
    <property type="entry name" value="Mt_ATP-synt_D"/>
    <property type="match status" value="1"/>
</dbReference>
<evidence type="ECO:0000256" key="6">
    <source>
        <dbReference type="ARBA" id="ARBA00022792"/>
    </source>
</evidence>
<evidence type="ECO:0000256" key="2">
    <source>
        <dbReference type="ARBA" id="ARBA00006842"/>
    </source>
</evidence>
<evidence type="ECO:0000256" key="9">
    <source>
        <dbReference type="ARBA" id="ARBA00023136"/>
    </source>
</evidence>